<proteinExistence type="inferred from homology"/>
<dbReference type="GO" id="GO:0008236">
    <property type="term" value="F:serine-type peptidase activity"/>
    <property type="evidence" value="ECO:0007669"/>
    <property type="project" value="UniProtKB-KW"/>
</dbReference>
<keyword evidence="3" id="KW-0963">Cytoplasm</keyword>
<dbReference type="InterPro" id="IPR029062">
    <property type="entry name" value="Class_I_gatase-like"/>
</dbReference>
<dbReference type="EMBL" id="GAIX01014644">
    <property type="protein sequence ID" value="JAA77916.1"/>
    <property type="molecule type" value="Transcribed_RNA"/>
</dbReference>
<evidence type="ECO:0000256" key="4">
    <source>
        <dbReference type="ARBA" id="ARBA00022670"/>
    </source>
</evidence>
<evidence type="ECO:0000256" key="6">
    <source>
        <dbReference type="ARBA" id="ARBA00022825"/>
    </source>
</evidence>
<dbReference type="CDD" id="cd03146">
    <property type="entry name" value="GAT1_Peptidase_E"/>
    <property type="match status" value="1"/>
</dbReference>
<comment type="catalytic activity">
    <reaction evidence="8">
        <text>Dipeptidase E catalyzes the hydrolysis of dipeptides Asp-|-Xaa. It does not act on peptides with N-terminal Glu, Asn or Gln, nor does it cleave isoaspartyl peptides.</text>
        <dbReference type="EC" id="3.4.13.21"/>
    </reaction>
</comment>
<evidence type="ECO:0000256" key="5">
    <source>
        <dbReference type="ARBA" id="ARBA00022801"/>
    </source>
</evidence>
<keyword evidence="6" id="KW-0720">Serine protease</keyword>
<name>S4NGQ4_9NEOP</name>
<dbReference type="InterPro" id="IPR005320">
    <property type="entry name" value="Peptidase_S51"/>
</dbReference>
<sequence>MQCSVRYIYLRLRFNCQLARALDNSHVTVRYYTIMQTNAQALLLSSSNCHGFSLLEFAKQEICSFLETRNVSELVFVPYAQKNYDDYTKKIKDAFTPWGFSVIGLHTYSDPAAAINSAKAIFVGGGNTFLLLKTLYDNQLVHLIREKVITGNLLYIGSSAGTNVATKSIHTTNDMPIIYPPSFDAISIVPFNINPHYIDKIETDTHKGETRDQRIEEYMEMPHANPVLGLREGCILHVNGDSLVLKGVAGAVLFEVNVSKKVEYPVGADVSFLLNYAKETC</sequence>
<dbReference type="GO" id="GO:0005737">
    <property type="term" value="C:cytoplasm"/>
    <property type="evidence" value="ECO:0007669"/>
    <property type="project" value="UniProtKB-SubCell"/>
</dbReference>
<dbReference type="NCBIfam" id="NF003642">
    <property type="entry name" value="PRK05282.1"/>
    <property type="match status" value="1"/>
</dbReference>
<dbReference type="GO" id="GO:0016805">
    <property type="term" value="F:dipeptidase activity"/>
    <property type="evidence" value="ECO:0007669"/>
    <property type="project" value="UniProtKB-KW"/>
</dbReference>
<dbReference type="SUPFAM" id="SSF52317">
    <property type="entry name" value="Class I glutamine amidotransferase-like"/>
    <property type="match status" value="1"/>
</dbReference>
<comment type="subcellular location">
    <subcellularLocation>
        <location evidence="1">Cytoplasm</location>
    </subcellularLocation>
</comment>
<reference evidence="12" key="2">
    <citation type="submission" date="2013-05" db="EMBL/GenBank/DDBJ databases">
        <authorList>
            <person name="Carter J.-M."/>
            <person name="Baker S.C."/>
            <person name="Pink R."/>
            <person name="Carter D.R.F."/>
            <person name="Collins A."/>
            <person name="Tomlin J."/>
            <person name="Gibbs M."/>
            <person name="Breuker C.J."/>
        </authorList>
    </citation>
    <scope>NUCLEOTIDE SEQUENCE</scope>
    <source>
        <tissue evidence="12">Ovary</tissue>
    </source>
</reference>
<dbReference type="EC" id="3.4.13.21" evidence="10"/>
<comment type="similarity">
    <text evidence="2">Belongs to the peptidase S51 family.</text>
</comment>
<dbReference type="GeneID" id="120637395"/>
<evidence type="ECO:0000256" key="8">
    <source>
        <dbReference type="ARBA" id="ARBA00050239"/>
    </source>
</evidence>
<dbReference type="AlphaFoldDB" id="S4NGQ4"/>
<evidence type="ECO:0000256" key="1">
    <source>
        <dbReference type="ARBA" id="ARBA00004496"/>
    </source>
</evidence>
<dbReference type="PANTHER" id="PTHR20842:SF0">
    <property type="entry name" value="ALPHA-ASPARTYL DIPEPTIDASE"/>
    <property type="match status" value="1"/>
</dbReference>
<keyword evidence="4 12" id="KW-0645">Protease</keyword>
<dbReference type="PANTHER" id="PTHR20842">
    <property type="entry name" value="PROTEASE S51 ALPHA-ASPARTYL DIPEPTIDASE"/>
    <property type="match status" value="1"/>
</dbReference>
<evidence type="ECO:0000256" key="2">
    <source>
        <dbReference type="ARBA" id="ARBA00006534"/>
    </source>
</evidence>
<accession>S4NGQ4</accession>
<evidence type="ECO:0000256" key="9">
    <source>
        <dbReference type="ARBA" id="ARBA00058347"/>
    </source>
</evidence>
<evidence type="ECO:0000313" key="12">
    <source>
        <dbReference type="EMBL" id="JAA77916.1"/>
    </source>
</evidence>
<comment type="function">
    <text evidence="9">Hydrolyzes dipeptides containing N-terminal aspartate residues.</text>
</comment>
<dbReference type="Pfam" id="PF03575">
    <property type="entry name" value="Peptidase_S51"/>
    <property type="match status" value="1"/>
</dbReference>
<evidence type="ECO:0000256" key="11">
    <source>
        <dbReference type="ARBA" id="ARBA00075877"/>
    </source>
</evidence>
<protein>
    <recommendedName>
        <fullName evidence="10">dipeptidase E</fullName>
        <ecNumber evidence="10">3.4.13.21</ecNumber>
    </recommendedName>
    <alternativeName>
        <fullName evidence="11">Asp-specific dipeptidase</fullName>
    </alternativeName>
</protein>
<evidence type="ECO:0000256" key="3">
    <source>
        <dbReference type="ARBA" id="ARBA00022490"/>
    </source>
</evidence>
<keyword evidence="5" id="KW-0378">Hydrolase</keyword>
<keyword evidence="7" id="KW-0224">Dipeptidase</keyword>
<evidence type="ECO:0000256" key="7">
    <source>
        <dbReference type="ARBA" id="ARBA00022997"/>
    </source>
</evidence>
<reference evidence="12" key="1">
    <citation type="journal article" date="2013" name="BMC Genomics">
        <title>Unscrambling butterfly oogenesis.</title>
        <authorList>
            <person name="Carter J.M."/>
            <person name="Baker S.C."/>
            <person name="Pink R."/>
            <person name="Carter D.R."/>
            <person name="Collins A."/>
            <person name="Tomlin J."/>
            <person name="Gibbs M."/>
            <person name="Breuker C.J."/>
        </authorList>
    </citation>
    <scope>NUCLEOTIDE SEQUENCE</scope>
    <source>
        <tissue evidence="12">Ovary</tissue>
    </source>
</reference>
<dbReference type="FunFam" id="3.40.50.880:FF:000007">
    <property type="entry name" value="Peptidase E"/>
    <property type="match status" value="1"/>
</dbReference>
<dbReference type="RefSeq" id="XP_039765154.1">
    <property type="nucleotide sequence ID" value="XM_039909220.1"/>
</dbReference>
<organism evidence="12">
    <name type="scientific">Pararge aegeria</name>
    <name type="common">speckled wood butterfly</name>
    <dbReference type="NCBI Taxonomy" id="116150"/>
    <lineage>
        <taxon>Eukaryota</taxon>
        <taxon>Metazoa</taxon>
        <taxon>Ecdysozoa</taxon>
        <taxon>Arthropoda</taxon>
        <taxon>Hexapoda</taxon>
        <taxon>Insecta</taxon>
        <taxon>Pterygota</taxon>
        <taxon>Neoptera</taxon>
        <taxon>Endopterygota</taxon>
        <taxon>Lepidoptera</taxon>
        <taxon>Glossata</taxon>
        <taxon>Ditrysia</taxon>
        <taxon>Papilionoidea</taxon>
        <taxon>Nymphalidae</taxon>
        <taxon>Satyrinae</taxon>
        <taxon>Satyrini</taxon>
        <taxon>Parargina</taxon>
        <taxon>Pararge</taxon>
    </lineage>
</organism>
<dbReference type="GO" id="GO:0006508">
    <property type="term" value="P:proteolysis"/>
    <property type="evidence" value="ECO:0007669"/>
    <property type="project" value="UniProtKB-KW"/>
</dbReference>
<evidence type="ECO:0000256" key="10">
    <source>
        <dbReference type="ARBA" id="ARBA00066675"/>
    </source>
</evidence>
<dbReference type="Gene3D" id="3.40.50.880">
    <property type="match status" value="1"/>
</dbReference>